<accession>A0A8H2Y0S1</accession>
<comment type="caution">
    <text evidence="1">The sequence shown here is derived from an EMBL/GenBank/DDBJ whole genome shotgun (WGS) entry which is preliminary data.</text>
</comment>
<protein>
    <submittedName>
        <fullName evidence="1">Uncharacterized protein</fullName>
    </submittedName>
</protein>
<gene>
    <name evidence="1" type="ORF">RDB_LOCUS78354</name>
</gene>
<sequence length="386" mass="43542">MEGTLLHESTQITSLSTSFQHGITDVTNSTRGHEANLVPIFPQEIFQHIADDVFAPTPPQKDYNGSIHSSKPLFAAVHGFMGASTTLHEIGIIRWVCILTIRDLKDWEVALKWRNFIRELICMDGVFDSNNQTVLQQFPHLHTVTIDSHSDVYKNALGRFSYRDVFSSLPPDVLRLEITCAHGPDLKIMEMVRAYCPKIEALRLGRCTMFNRSTPCEFWLDFPLDHDAYMSSDGTNDYAHSAAQEITTLSQLKHLRLGVYLVPSTTVLAHRAYHIRKEAAPAPINWQQALVDAAGPHGVNEPPGIPQLVEFYYHSQAMEAEFGPDSCSFCRDAFHDQSKDFQRGASAVMKNTIPSLEVVEWMDWFTPSHLGVSRHDVRPQERVTGP</sequence>
<reference evidence="1" key="1">
    <citation type="submission" date="2021-01" db="EMBL/GenBank/DDBJ databases">
        <authorList>
            <person name="Kaushik A."/>
        </authorList>
    </citation>
    <scope>NUCLEOTIDE SEQUENCE</scope>
    <source>
        <strain evidence="1">AG3-T5</strain>
    </source>
</reference>
<dbReference type="Proteomes" id="UP000663841">
    <property type="component" value="Unassembled WGS sequence"/>
</dbReference>
<evidence type="ECO:0000313" key="1">
    <source>
        <dbReference type="EMBL" id="CAE6435380.1"/>
    </source>
</evidence>
<dbReference type="AlphaFoldDB" id="A0A8H2Y0S1"/>
<proteinExistence type="predicted"/>
<name>A0A8H2Y0S1_9AGAM</name>
<dbReference type="EMBL" id="CAJMWW010000087">
    <property type="protein sequence ID" value="CAE6435380.1"/>
    <property type="molecule type" value="Genomic_DNA"/>
</dbReference>
<organism evidence="1 2">
    <name type="scientific">Rhizoctonia solani</name>
    <dbReference type="NCBI Taxonomy" id="456999"/>
    <lineage>
        <taxon>Eukaryota</taxon>
        <taxon>Fungi</taxon>
        <taxon>Dikarya</taxon>
        <taxon>Basidiomycota</taxon>
        <taxon>Agaricomycotina</taxon>
        <taxon>Agaricomycetes</taxon>
        <taxon>Cantharellales</taxon>
        <taxon>Ceratobasidiaceae</taxon>
        <taxon>Rhizoctonia</taxon>
    </lineage>
</organism>
<evidence type="ECO:0000313" key="2">
    <source>
        <dbReference type="Proteomes" id="UP000663841"/>
    </source>
</evidence>